<evidence type="ECO:0000256" key="5">
    <source>
        <dbReference type="ARBA" id="ARBA00022679"/>
    </source>
</evidence>
<keyword evidence="8" id="KW-0863">Zinc-finger</keyword>
<evidence type="ECO:0000256" key="6">
    <source>
        <dbReference type="ARBA" id="ARBA00022695"/>
    </source>
</evidence>
<keyword evidence="4" id="KW-0240">DNA-directed RNA polymerase</keyword>
<evidence type="ECO:0000259" key="13">
    <source>
        <dbReference type="Pfam" id="PF04560"/>
    </source>
</evidence>
<reference evidence="14" key="1">
    <citation type="submission" date="2025-08" db="UniProtKB">
        <authorList>
            <consortium name="Ensembl"/>
        </authorList>
    </citation>
    <scope>IDENTIFICATION</scope>
</reference>
<dbReference type="InterPro" id="IPR007641">
    <property type="entry name" value="RNA_pol_Rpb2_7"/>
</dbReference>
<evidence type="ECO:0000256" key="10">
    <source>
        <dbReference type="ARBA" id="ARBA00023163"/>
    </source>
</evidence>
<dbReference type="EC" id="2.7.7.6" evidence="3"/>
<evidence type="ECO:0000256" key="8">
    <source>
        <dbReference type="ARBA" id="ARBA00022771"/>
    </source>
</evidence>
<feature type="domain" description="RNA polymerase Rpb2" evidence="13">
    <location>
        <begin position="198"/>
        <end position="285"/>
    </location>
</feature>
<keyword evidence="10" id="KW-0804">Transcription</keyword>
<reference evidence="14" key="2">
    <citation type="submission" date="2025-09" db="UniProtKB">
        <authorList>
            <consortium name="Ensembl"/>
        </authorList>
    </citation>
    <scope>IDENTIFICATION</scope>
</reference>
<dbReference type="PANTHER" id="PTHR20856">
    <property type="entry name" value="DNA-DIRECTED RNA POLYMERASE I SUBUNIT 2"/>
    <property type="match status" value="1"/>
</dbReference>
<dbReference type="GO" id="GO:0006351">
    <property type="term" value="P:DNA-templated transcription"/>
    <property type="evidence" value="ECO:0007669"/>
    <property type="project" value="InterPro"/>
</dbReference>
<dbReference type="Gene3D" id="3.90.1800.10">
    <property type="entry name" value="RNA polymerase alpha subunit dimerisation domain"/>
    <property type="match status" value="2"/>
</dbReference>
<evidence type="ECO:0000256" key="7">
    <source>
        <dbReference type="ARBA" id="ARBA00022723"/>
    </source>
</evidence>
<evidence type="ECO:0000256" key="11">
    <source>
        <dbReference type="ARBA" id="ARBA00023242"/>
    </source>
</evidence>
<dbReference type="GO" id="GO:0003677">
    <property type="term" value="F:DNA binding"/>
    <property type="evidence" value="ECO:0007669"/>
    <property type="project" value="InterPro"/>
</dbReference>
<evidence type="ECO:0000313" key="14">
    <source>
        <dbReference type="Ensembl" id="ENSPSTP00000019193.1"/>
    </source>
</evidence>
<dbReference type="GO" id="GO:0008270">
    <property type="term" value="F:zinc ion binding"/>
    <property type="evidence" value="ECO:0007669"/>
    <property type="project" value="UniProtKB-KW"/>
</dbReference>
<name>A0A8C9FQS8_PAVCR</name>
<evidence type="ECO:0000259" key="12">
    <source>
        <dbReference type="Pfam" id="PF00562"/>
    </source>
</evidence>
<keyword evidence="11" id="KW-0539">Nucleus</keyword>
<proteinExistence type="inferred from homology"/>
<accession>A0A8C9FQS8</accession>
<dbReference type="FunFam" id="2.40.270.10:FF:000011">
    <property type="entry name" value="DNA-directed RNA polymerase subunit beta"/>
    <property type="match status" value="1"/>
</dbReference>
<feature type="domain" description="DNA-directed RNA polymerase subunit 2 hybrid-binding" evidence="12">
    <location>
        <begin position="8"/>
        <end position="195"/>
    </location>
</feature>
<dbReference type="Proteomes" id="UP000694428">
    <property type="component" value="Unplaced"/>
</dbReference>
<evidence type="ECO:0000256" key="4">
    <source>
        <dbReference type="ARBA" id="ARBA00022478"/>
    </source>
</evidence>
<dbReference type="GO" id="GO:0005634">
    <property type="term" value="C:nucleus"/>
    <property type="evidence" value="ECO:0007669"/>
    <property type="project" value="UniProtKB-SubCell"/>
</dbReference>
<dbReference type="Ensembl" id="ENSPSTT00000020110.1">
    <property type="protein sequence ID" value="ENSPSTP00000019193.1"/>
    <property type="gene ID" value="ENSPSTG00000013849.1"/>
</dbReference>
<dbReference type="InterPro" id="IPR015712">
    <property type="entry name" value="DNA-dir_RNA_pol_su2"/>
</dbReference>
<protein>
    <recommendedName>
        <fullName evidence="3">DNA-directed RNA polymerase</fullName>
        <ecNumber evidence="3">2.7.7.6</ecNumber>
    </recommendedName>
</protein>
<dbReference type="AlphaFoldDB" id="A0A8C9FQS8"/>
<keyword evidence="6" id="KW-0548">Nucleotidyltransferase</keyword>
<comment type="subcellular location">
    <subcellularLocation>
        <location evidence="1">Nucleus</location>
    </subcellularLocation>
</comment>
<dbReference type="GO" id="GO:0000428">
    <property type="term" value="C:DNA-directed RNA polymerase complex"/>
    <property type="evidence" value="ECO:0007669"/>
    <property type="project" value="UniProtKB-KW"/>
</dbReference>
<organism evidence="14 15">
    <name type="scientific">Pavo cristatus</name>
    <name type="common">Indian peafowl</name>
    <name type="synonym">Blue peafowl</name>
    <dbReference type="NCBI Taxonomy" id="9049"/>
    <lineage>
        <taxon>Eukaryota</taxon>
        <taxon>Metazoa</taxon>
        <taxon>Chordata</taxon>
        <taxon>Craniata</taxon>
        <taxon>Vertebrata</taxon>
        <taxon>Euteleostomi</taxon>
        <taxon>Archelosauria</taxon>
        <taxon>Archosauria</taxon>
        <taxon>Dinosauria</taxon>
        <taxon>Saurischia</taxon>
        <taxon>Theropoda</taxon>
        <taxon>Coelurosauria</taxon>
        <taxon>Aves</taxon>
        <taxon>Neognathae</taxon>
        <taxon>Galloanserae</taxon>
        <taxon>Galliformes</taxon>
        <taxon>Phasianidae</taxon>
        <taxon>Phasianinae</taxon>
        <taxon>Pavo</taxon>
    </lineage>
</organism>
<dbReference type="PROSITE" id="PS01166">
    <property type="entry name" value="RNA_POL_BETA"/>
    <property type="match status" value="1"/>
</dbReference>
<dbReference type="CDD" id="cd00653">
    <property type="entry name" value="RNA_pol_B_RPB2"/>
    <property type="match status" value="1"/>
</dbReference>
<evidence type="ECO:0000256" key="2">
    <source>
        <dbReference type="ARBA" id="ARBA00006835"/>
    </source>
</evidence>
<keyword evidence="9" id="KW-0862">Zinc</keyword>
<sequence>PLCLCSLNKEVGIVDNIKLCSNDRGTGKFKKACITVRVPRNPTVGDKFASRHGQKGILSQLWPVEDMPFTENGMVPDILFNPHGFPSRMTIGMLIESMAGKSAALHGAYYDATPFTFTEKNSALKYFGETLVSAGYNFFGTEKMYSGISGVELEADIFVGVVYYQRLRHMVSDKFQVRTTGPRDSVTNQPVKGRNVEGGIRFGEMERDALLAHGTSFLLHDRLFSCSDGSEACVCTSCGSMLSPLRYSCMLCGRMDTIQVIPVPHVFRYFLAELAAMNIKLRLTLEQ</sequence>
<keyword evidence="5" id="KW-0808">Transferase</keyword>
<evidence type="ECO:0000256" key="9">
    <source>
        <dbReference type="ARBA" id="ARBA00022833"/>
    </source>
</evidence>
<keyword evidence="15" id="KW-1185">Reference proteome</keyword>
<dbReference type="Pfam" id="PF04560">
    <property type="entry name" value="RNA_pol_Rpb2_7"/>
    <property type="match status" value="1"/>
</dbReference>
<dbReference type="GO" id="GO:0032549">
    <property type="term" value="F:ribonucleoside binding"/>
    <property type="evidence" value="ECO:0007669"/>
    <property type="project" value="InterPro"/>
</dbReference>
<dbReference type="Pfam" id="PF00562">
    <property type="entry name" value="RNA_pol_Rpb2_6"/>
    <property type="match status" value="1"/>
</dbReference>
<evidence type="ECO:0000256" key="3">
    <source>
        <dbReference type="ARBA" id="ARBA00012418"/>
    </source>
</evidence>
<evidence type="ECO:0000256" key="1">
    <source>
        <dbReference type="ARBA" id="ARBA00004123"/>
    </source>
</evidence>
<dbReference type="SUPFAM" id="SSF64484">
    <property type="entry name" value="beta and beta-prime subunits of DNA dependent RNA-polymerase"/>
    <property type="match status" value="1"/>
</dbReference>
<dbReference type="InterPro" id="IPR037033">
    <property type="entry name" value="DNA-dir_RNAP_su2_hyb_sf"/>
</dbReference>
<comment type="similarity">
    <text evidence="2">Belongs to the RNA polymerase beta chain family.</text>
</comment>
<dbReference type="Gene3D" id="2.40.270.10">
    <property type="entry name" value="DNA-directed RNA polymerase, subunit 2, domain 6"/>
    <property type="match status" value="1"/>
</dbReference>
<evidence type="ECO:0000313" key="15">
    <source>
        <dbReference type="Proteomes" id="UP000694428"/>
    </source>
</evidence>
<dbReference type="InterPro" id="IPR007121">
    <property type="entry name" value="RNA_pol_bsu_CS"/>
</dbReference>
<dbReference type="GO" id="GO:0003899">
    <property type="term" value="F:DNA-directed RNA polymerase activity"/>
    <property type="evidence" value="ECO:0007669"/>
    <property type="project" value="UniProtKB-EC"/>
</dbReference>
<keyword evidence="7" id="KW-0479">Metal-binding</keyword>
<dbReference type="InterPro" id="IPR007120">
    <property type="entry name" value="DNA-dir_RNAP_su2_dom"/>
</dbReference>
<dbReference type="FunFam" id="3.90.1800.10:FF:000004">
    <property type="entry name" value="DNA-directed RNA polymerase subunit beta"/>
    <property type="match status" value="1"/>
</dbReference>